<evidence type="ECO:0000313" key="7">
    <source>
        <dbReference type="Proteomes" id="UP000007963"/>
    </source>
</evidence>
<evidence type="ECO:0000313" key="6">
    <source>
        <dbReference type="EMBL" id="EAU34445.1"/>
    </source>
</evidence>
<dbReference type="GO" id="GO:0046872">
    <property type="term" value="F:metal ion binding"/>
    <property type="evidence" value="ECO:0007669"/>
    <property type="project" value="UniProtKB-KW"/>
</dbReference>
<evidence type="ECO:0000256" key="2">
    <source>
        <dbReference type="ARBA" id="ARBA00022723"/>
    </source>
</evidence>
<name>Q0CLQ8_ASPTN</name>
<evidence type="ECO:0000256" key="1">
    <source>
        <dbReference type="ARBA" id="ARBA00004123"/>
    </source>
</evidence>
<dbReference type="eggNOG" id="ENOG502QWTJ">
    <property type="taxonomic scope" value="Eukaryota"/>
</dbReference>
<sequence>MSRLLRLDSRVTYEPLATEHTFKTQLDRQTRIRLFWSCYILDMLMASGVESFTNTKMTPTVPLPCCGQDFTLGTPYDYQLLTSQECDFPDDQAGRIGVEVCFLRLIYLRSYILRYTAYNLPSRIRRNMLTDRRLIRKTNSGTDLWLEQSDFYRPIRGLQQWIATLPEHLKFTELNSYIQRDQQQLSAFYAIHLLYHQTFCDLYRVVLPGYRFPIKEALKDAPRTFILECQHECLEHAEAISTILKRAIQHGPEALDDPISGVCLYESTKIQVIIGRSCSAGLPIEDWDRILGNVVTNLKGVDQCCTHLGWGILLVSKLRYLVC</sequence>
<dbReference type="InterPro" id="IPR050815">
    <property type="entry name" value="TF_fung"/>
</dbReference>
<proteinExistence type="predicted"/>
<evidence type="ECO:0008006" key="8">
    <source>
        <dbReference type="Google" id="ProtNLM"/>
    </source>
</evidence>
<dbReference type="EMBL" id="CH476600">
    <property type="protein sequence ID" value="EAU34445.1"/>
    <property type="molecule type" value="Genomic_DNA"/>
</dbReference>
<evidence type="ECO:0000256" key="3">
    <source>
        <dbReference type="ARBA" id="ARBA00023015"/>
    </source>
</evidence>
<comment type="subcellular location">
    <subcellularLocation>
        <location evidence="1">Nucleus</location>
    </subcellularLocation>
</comment>
<dbReference type="AlphaFoldDB" id="Q0CLQ8"/>
<dbReference type="STRING" id="341663.Q0CLQ8"/>
<keyword evidence="3" id="KW-0805">Transcription regulation</keyword>
<dbReference type="PANTHER" id="PTHR47338">
    <property type="entry name" value="ZN(II)2CYS6 TRANSCRIPTION FACTOR (EUROFUNG)-RELATED"/>
    <property type="match status" value="1"/>
</dbReference>
<dbReference type="GeneID" id="4320561"/>
<gene>
    <name evidence="6" type="ORF">ATEG_05376</name>
</gene>
<dbReference type="GO" id="GO:0005634">
    <property type="term" value="C:nucleus"/>
    <property type="evidence" value="ECO:0007669"/>
    <property type="project" value="UniProtKB-SubCell"/>
</dbReference>
<accession>Q0CLQ8</accession>
<keyword evidence="2" id="KW-0479">Metal-binding</keyword>
<keyword evidence="5" id="KW-0539">Nucleus</keyword>
<evidence type="ECO:0000256" key="5">
    <source>
        <dbReference type="ARBA" id="ARBA00023242"/>
    </source>
</evidence>
<dbReference type="Proteomes" id="UP000007963">
    <property type="component" value="Unassembled WGS sequence"/>
</dbReference>
<reference evidence="7" key="1">
    <citation type="submission" date="2005-09" db="EMBL/GenBank/DDBJ databases">
        <title>Annotation of the Aspergillus terreus NIH2624 genome.</title>
        <authorList>
            <person name="Birren B.W."/>
            <person name="Lander E.S."/>
            <person name="Galagan J.E."/>
            <person name="Nusbaum C."/>
            <person name="Devon K."/>
            <person name="Henn M."/>
            <person name="Ma L.-J."/>
            <person name="Jaffe D.B."/>
            <person name="Butler J."/>
            <person name="Alvarez P."/>
            <person name="Gnerre S."/>
            <person name="Grabherr M."/>
            <person name="Kleber M."/>
            <person name="Mauceli E.W."/>
            <person name="Brockman W."/>
            <person name="Rounsley S."/>
            <person name="Young S.K."/>
            <person name="LaButti K."/>
            <person name="Pushparaj V."/>
            <person name="DeCaprio D."/>
            <person name="Crawford M."/>
            <person name="Koehrsen M."/>
            <person name="Engels R."/>
            <person name="Montgomery P."/>
            <person name="Pearson M."/>
            <person name="Howarth C."/>
            <person name="Larson L."/>
            <person name="Luoma S."/>
            <person name="White J."/>
            <person name="Alvarado L."/>
            <person name="Kodira C.D."/>
            <person name="Zeng Q."/>
            <person name="Oleary S."/>
            <person name="Yandava C."/>
            <person name="Denning D.W."/>
            <person name="Nierman W.C."/>
            <person name="Milne T."/>
            <person name="Madden K."/>
        </authorList>
    </citation>
    <scope>NUCLEOTIDE SEQUENCE [LARGE SCALE GENOMIC DNA]</scope>
    <source>
        <strain evidence="7">NIH 2624 / FGSC A1156</strain>
    </source>
</reference>
<dbReference type="HOGENOM" id="CLU_860462_0_0_1"/>
<protein>
    <recommendedName>
        <fullName evidence="8">Transcription factor domain-containing protein</fullName>
    </recommendedName>
</protein>
<dbReference type="RefSeq" id="XP_001214554.1">
    <property type="nucleotide sequence ID" value="XM_001214554.1"/>
</dbReference>
<organism evidence="6 7">
    <name type="scientific">Aspergillus terreus (strain NIH 2624 / FGSC A1156)</name>
    <dbReference type="NCBI Taxonomy" id="341663"/>
    <lineage>
        <taxon>Eukaryota</taxon>
        <taxon>Fungi</taxon>
        <taxon>Dikarya</taxon>
        <taxon>Ascomycota</taxon>
        <taxon>Pezizomycotina</taxon>
        <taxon>Eurotiomycetes</taxon>
        <taxon>Eurotiomycetidae</taxon>
        <taxon>Eurotiales</taxon>
        <taxon>Aspergillaceae</taxon>
        <taxon>Aspergillus</taxon>
        <taxon>Aspergillus subgen. Circumdati</taxon>
    </lineage>
</organism>
<dbReference type="PANTHER" id="PTHR47338:SF7">
    <property type="entry name" value="ZN(II)2CYS6 TRANSCRIPTION FACTOR (EUROFUNG)"/>
    <property type="match status" value="1"/>
</dbReference>
<dbReference type="VEuPathDB" id="FungiDB:ATEG_05376"/>
<dbReference type="CDD" id="cd12148">
    <property type="entry name" value="fungal_TF_MHR"/>
    <property type="match status" value="1"/>
</dbReference>
<keyword evidence="4" id="KW-0804">Transcription</keyword>
<dbReference type="OrthoDB" id="2563500at2759"/>
<evidence type="ECO:0000256" key="4">
    <source>
        <dbReference type="ARBA" id="ARBA00023163"/>
    </source>
</evidence>
<dbReference type="GO" id="GO:0000981">
    <property type="term" value="F:DNA-binding transcription factor activity, RNA polymerase II-specific"/>
    <property type="evidence" value="ECO:0007669"/>
    <property type="project" value="InterPro"/>
</dbReference>